<sequence>MQKNISTLLLLIILSSIPQVHSQYNKSDTGFKECFVGSTFAMLGNFLPKNKPDFVQLNLGYRLTHKDVISLELKTWKYAWPIGIPYGPLKEAPETEFPGFIREYGFALAYQHFWWKGLYTAVHVMSAWQSFIDENNQKIDNGFQIFNTYRLGYHIKIFKGSFFIEPSIAITHRPYHTKMPESFKQQDDKHSKFFFGEPGLHFGFNF</sequence>
<dbReference type="Proteomes" id="UP001597012">
    <property type="component" value="Unassembled WGS sequence"/>
</dbReference>
<proteinExistence type="predicted"/>
<evidence type="ECO:0000256" key="1">
    <source>
        <dbReference type="SAM" id="SignalP"/>
    </source>
</evidence>
<evidence type="ECO:0000313" key="2">
    <source>
        <dbReference type="EMBL" id="MFD0798438.1"/>
    </source>
</evidence>
<reference evidence="3" key="1">
    <citation type="journal article" date="2019" name="Int. J. Syst. Evol. Microbiol.">
        <title>The Global Catalogue of Microorganisms (GCM) 10K type strain sequencing project: providing services to taxonomists for standard genome sequencing and annotation.</title>
        <authorList>
            <consortium name="The Broad Institute Genomics Platform"/>
            <consortium name="The Broad Institute Genome Sequencing Center for Infectious Disease"/>
            <person name="Wu L."/>
            <person name="Ma J."/>
        </authorList>
    </citation>
    <scope>NUCLEOTIDE SEQUENCE [LARGE SCALE GENOMIC DNA]</scope>
    <source>
        <strain evidence="3">CCUG 61948</strain>
    </source>
</reference>
<accession>A0ABW3B527</accession>
<keyword evidence="3" id="KW-1185">Reference proteome</keyword>
<dbReference type="RefSeq" id="WP_379935177.1">
    <property type="nucleotide sequence ID" value="NZ_JBHTHY010000011.1"/>
</dbReference>
<feature type="chain" id="PRO_5046597014" description="DUF3575 domain-containing protein" evidence="1">
    <location>
        <begin position="23"/>
        <end position="206"/>
    </location>
</feature>
<gene>
    <name evidence="2" type="ORF">ACFQZJ_13280</name>
</gene>
<name>A0ABW3B527_9FLAO</name>
<protein>
    <recommendedName>
        <fullName evidence="4">DUF3575 domain-containing protein</fullName>
    </recommendedName>
</protein>
<organism evidence="2 3">
    <name type="scientific">Maribacter chungangensis</name>
    <dbReference type="NCBI Taxonomy" id="1069117"/>
    <lineage>
        <taxon>Bacteria</taxon>
        <taxon>Pseudomonadati</taxon>
        <taxon>Bacteroidota</taxon>
        <taxon>Flavobacteriia</taxon>
        <taxon>Flavobacteriales</taxon>
        <taxon>Flavobacteriaceae</taxon>
        <taxon>Maribacter</taxon>
    </lineage>
</organism>
<comment type="caution">
    <text evidence="2">The sequence shown here is derived from an EMBL/GenBank/DDBJ whole genome shotgun (WGS) entry which is preliminary data.</text>
</comment>
<dbReference type="EMBL" id="JBHTHY010000011">
    <property type="protein sequence ID" value="MFD0798438.1"/>
    <property type="molecule type" value="Genomic_DNA"/>
</dbReference>
<feature type="signal peptide" evidence="1">
    <location>
        <begin position="1"/>
        <end position="22"/>
    </location>
</feature>
<keyword evidence="1" id="KW-0732">Signal</keyword>
<evidence type="ECO:0008006" key="4">
    <source>
        <dbReference type="Google" id="ProtNLM"/>
    </source>
</evidence>
<evidence type="ECO:0000313" key="3">
    <source>
        <dbReference type="Proteomes" id="UP001597012"/>
    </source>
</evidence>